<dbReference type="EMBL" id="BOOI01000075">
    <property type="protein sequence ID" value="GIH88141.1"/>
    <property type="molecule type" value="Genomic_DNA"/>
</dbReference>
<comment type="caution">
    <text evidence="1">The sequence shown here is derived from an EMBL/GenBank/DDBJ whole genome shotgun (WGS) entry which is preliminary data.</text>
</comment>
<dbReference type="AlphaFoldDB" id="A0A8J3WHS5"/>
<organism evidence="1 2">
    <name type="scientific">Planobispora rosea</name>
    <dbReference type="NCBI Taxonomy" id="35762"/>
    <lineage>
        <taxon>Bacteria</taxon>
        <taxon>Bacillati</taxon>
        <taxon>Actinomycetota</taxon>
        <taxon>Actinomycetes</taxon>
        <taxon>Streptosporangiales</taxon>
        <taxon>Streptosporangiaceae</taxon>
        <taxon>Planobispora</taxon>
    </lineage>
</organism>
<keyword evidence="2" id="KW-1185">Reference proteome</keyword>
<evidence type="ECO:0000313" key="2">
    <source>
        <dbReference type="Proteomes" id="UP000655044"/>
    </source>
</evidence>
<sequence>MARKGGSWQRTALHVDGKGQATCTTYPDRTPVLALGAGNSIVSVCLHADTVTAESVDFARELAKAAADFAMEIERRWRGLSSISTQAPNRVA</sequence>
<reference evidence="1" key="1">
    <citation type="submission" date="2021-01" db="EMBL/GenBank/DDBJ databases">
        <title>Whole genome shotgun sequence of Planobispora rosea NBRC 15558.</title>
        <authorList>
            <person name="Komaki H."/>
            <person name="Tamura T."/>
        </authorList>
    </citation>
    <scope>NUCLEOTIDE SEQUENCE</scope>
    <source>
        <strain evidence="1">NBRC 15558</strain>
    </source>
</reference>
<protein>
    <submittedName>
        <fullName evidence="1">Uncharacterized protein</fullName>
    </submittedName>
</protein>
<name>A0A8J3WHS5_PLARO</name>
<dbReference type="Proteomes" id="UP000655044">
    <property type="component" value="Unassembled WGS sequence"/>
</dbReference>
<evidence type="ECO:0000313" key="1">
    <source>
        <dbReference type="EMBL" id="GIH88141.1"/>
    </source>
</evidence>
<accession>A0A8J3WHS5</accession>
<proteinExistence type="predicted"/>
<gene>
    <name evidence="1" type="ORF">Pro02_65490</name>
</gene>